<proteinExistence type="inferred from homology"/>
<keyword evidence="2 8" id="KW-0645">Protease</keyword>
<accession>A0ABD4T953</accession>
<evidence type="ECO:0000256" key="6">
    <source>
        <dbReference type="ARBA" id="ARBA00023125"/>
    </source>
</evidence>
<sequence>MCGRFTLTQPEAIADHFGVEVAPVPPPRFNIAPGQPLGVICQGTDQPRQFRLMQWGLIPSWAKDPTLGRRLINARAETAPSKPSFRSAFRHRRCLLPADGFYEWQTQTTGKQPYYFKFVDHRLFALAGLWESWQGLETCTILTTEANALLTPIHPRMPLILDPQQYASWLDPQTPHQALLPFLQPYSPAQMVAYPVSRWVNRPDHDSAACLHPQS</sequence>
<evidence type="ECO:0000256" key="4">
    <source>
        <dbReference type="ARBA" id="ARBA00022801"/>
    </source>
</evidence>
<evidence type="ECO:0000256" key="2">
    <source>
        <dbReference type="ARBA" id="ARBA00022670"/>
    </source>
</evidence>
<dbReference type="Proteomes" id="UP000031561">
    <property type="component" value="Unassembled WGS sequence"/>
</dbReference>
<evidence type="ECO:0000313" key="10">
    <source>
        <dbReference type="Proteomes" id="UP000031561"/>
    </source>
</evidence>
<dbReference type="EMBL" id="JTHE03000104">
    <property type="protein sequence ID" value="MCM1984852.1"/>
    <property type="molecule type" value="Genomic_DNA"/>
</dbReference>
<evidence type="ECO:0000256" key="3">
    <source>
        <dbReference type="ARBA" id="ARBA00022763"/>
    </source>
</evidence>
<evidence type="ECO:0000256" key="7">
    <source>
        <dbReference type="ARBA" id="ARBA00023239"/>
    </source>
</evidence>
<keyword evidence="10" id="KW-1185">Reference proteome</keyword>
<dbReference type="PANTHER" id="PTHR13604:SF0">
    <property type="entry name" value="ABASIC SITE PROCESSING PROTEIN HMCES"/>
    <property type="match status" value="1"/>
</dbReference>
<comment type="caution">
    <text evidence="9">The sequence shown here is derived from an EMBL/GenBank/DDBJ whole genome shotgun (WGS) entry which is preliminary data.</text>
</comment>
<keyword evidence="4 8" id="KW-0378">Hydrolase</keyword>
<keyword evidence="7" id="KW-0456">Lyase</keyword>
<dbReference type="GO" id="GO:0008233">
    <property type="term" value="F:peptidase activity"/>
    <property type="evidence" value="ECO:0007669"/>
    <property type="project" value="UniProtKB-KW"/>
</dbReference>
<dbReference type="InterPro" id="IPR036590">
    <property type="entry name" value="SRAP-like"/>
</dbReference>
<dbReference type="EC" id="3.4.-.-" evidence="8"/>
<dbReference type="GO" id="GO:0006508">
    <property type="term" value="P:proteolysis"/>
    <property type="evidence" value="ECO:0007669"/>
    <property type="project" value="UniProtKB-KW"/>
</dbReference>
<dbReference type="Gene3D" id="3.90.1680.10">
    <property type="entry name" value="SOS response associated peptidase-like"/>
    <property type="match status" value="1"/>
</dbReference>
<dbReference type="Pfam" id="PF02586">
    <property type="entry name" value="SRAP"/>
    <property type="match status" value="1"/>
</dbReference>
<dbReference type="RefSeq" id="WP_166277253.1">
    <property type="nucleotide sequence ID" value="NZ_JTHE03000104.1"/>
</dbReference>
<keyword evidence="6" id="KW-0238">DNA-binding</keyword>
<gene>
    <name evidence="9" type="ORF">QQ91_0018685</name>
</gene>
<name>A0ABD4T953_9CYAN</name>
<protein>
    <recommendedName>
        <fullName evidence="8">Abasic site processing protein</fullName>
        <ecNumber evidence="8">3.4.-.-</ecNumber>
    </recommendedName>
</protein>
<keyword evidence="3" id="KW-0227">DNA damage</keyword>
<keyword evidence="5" id="KW-0190">Covalent protein-DNA linkage</keyword>
<comment type="similarity">
    <text evidence="1 8">Belongs to the SOS response-associated peptidase family.</text>
</comment>
<organism evidence="9 10">
    <name type="scientific">Lyngbya confervoides BDU141951</name>
    <dbReference type="NCBI Taxonomy" id="1574623"/>
    <lineage>
        <taxon>Bacteria</taxon>
        <taxon>Bacillati</taxon>
        <taxon>Cyanobacteriota</taxon>
        <taxon>Cyanophyceae</taxon>
        <taxon>Oscillatoriophycideae</taxon>
        <taxon>Oscillatoriales</taxon>
        <taxon>Microcoleaceae</taxon>
        <taxon>Lyngbya</taxon>
    </lineage>
</organism>
<dbReference type="SUPFAM" id="SSF143081">
    <property type="entry name" value="BB1717-like"/>
    <property type="match status" value="1"/>
</dbReference>
<dbReference type="GO" id="GO:0006974">
    <property type="term" value="P:DNA damage response"/>
    <property type="evidence" value="ECO:0007669"/>
    <property type="project" value="UniProtKB-KW"/>
</dbReference>
<dbReference type="PANTHER" id="PTHR13604">
    <property type="entry name" value="DC12-RELATED"/>
    <property type="match status" value="1"/>
</dbReference>
<dbReference type="AlphaFoldDB" id="A0ABD4T953"/>
<evidence type="ECO:0000256" key="5">
    <source>
        <dbReference type="ARBA" id="ARBA00023124"/>
    </source>
</evidence>
<dbReference type="GO" id="GO:0003677">
    <property type="term" value="F:DNA binding"/>
    <property type="evidence" value="ECO:0007669"/>
    <property type="project" value="UniProtKB-KW"/>
</dbReference>
<dbReference type="InterPro" id="IPR003738">
    <property type="entry name" value="SRAP"/>
</dbReference>
<evidence type="ECO:0000313" key="9">
    <source>
        <dbReference type="EMBL" id="MCM1984852.1"/>
    </source>
</evidence>
<evidence type="ECO:0000256" key="8">
    <source>
        <dbReference type="RuleBase" id="RU364100"/>
    </source>
</evidence>
<dbReference type="GO" id="GO:0016829">
    <property type="term" value="F:lyase activity"/>
    <property type="evidence" value="ECO:0007669"/>
    <property type="project" value="UniProtKB-KW"/>
</dbReference>
<reference evidence="9 10" key="1">
    <citation type="journal article" date="2015" name="Genome Announc.">
        <title>Draft Genome Sequence of Filamentous Marine Cyanobacterium Lyngbya confervoides Strain BDU141951.</title>
        <authorList>
            <person name="Chandrababunaidu M.M."/>
            <person name="Sen D."/>
            <person name="Tripathy S."/>
        </authorList>
    </citation>
    <scope>NUCLEOTIDE SEQUENCE [LARGE SCALE GENOMIC DNA]</scope>
    <source>
        <strain evidence="9 10">BDU141951</strain>
    </source>
</reference>
<evidence type="ECO:0000256" key="1">
    <source>
        <dbReference type="ARBA" id="ARBA00008136"/>
    </source>
</evidence>